<gene>
    <name evidence="2" type="ORF">OM076_40075</name>
</gene>
<evidence type="ECO:0000313" key="2">
    <source>
        <dbReference type="EMBL" id="MDA0166530.1"/>
    </source>
</evidence>
<proteinExistence type="predicted"/>
<dbReference type="RefSeq" id="WP_270045788.1">
    <property type="nucleotide sequence ID" value="NZ_JAPDOD010000068.1"/>
</dbReference>
<dbReference type="Proteomes" id="UP001149140">
    <property type="component" value="Unassembled WGS sequence"/>
</dbReference>
<accession>A0A9X3S4B6</accession>
<sequence length="69" mass="7491">MPQSTTPMPAAARRSQLTRVRDARRSATTAAGIAAERVTIAQRERGTYRAREAATQLADNPVESVPQAR</sequence>
<organism evidence="2 3">
    <name type="scientific">Solirubrobacter ginsenosidimutans</name>
    <dbReference type="NCBI Taxonomy" id="490573"/>
    <lineage>
        <taxon>Bacteria</taxon>
        <taxon>Bacillati</taxon>
        <taxon>Actinomycetota</taxon>
        <taxon>Thermoleophilia</taxon>
        <taxon>Solirubrobacterales</taxon>
        <taxon>Solirubrobacteraceae</taxon>
        <taxon>Solirubrobacter</taxon>
    </lineage>
</organism>
<feature type="region of interest" description="Disordered" evidence="1">
    <location>
        <begin position="1"/>
        <end position="31"/>
    </location>
</feature>
<name>A0A9X3S4B6_9ACTN</name>
<comment type="caution">
    <text evidence="2">The sequence shown here is derived from an EMBL/GenBank/DDBJ whole genome shotgun (WGS) entry which is preliminary data.</text>
</comment>
<dbReference type="AlphaFoldDB" id="A0A9X3S4B6"/>
<reference evidence="2" key="1">
    <citation type="submission" date="2022-10" db="EMBL/GenBank/DDBJ databases">
        <title>The WGS of Solirubrobacter ginsenosidimutans DSM 21036.</title>
        <authorList>
            <person name="Jiang Z."/>
        </authorList>
    </citation>
    <scope>NUCLEOTIDE SEQUENCE</scope>
    <source>
        <strain evidence="2">DSM 21036</strain>
    </source>
</reference>
<protein>
    <submittedName>
        <fullName evidence="2">Uncharacterized protein</fullName>
    </submittedName>
</protein>
<keyword evidence="3" id="KW-1185">Reference proteome</keyword>
<dbReference type="EMBL" id="JAPDOD010000068">
    <property type="protein sequence ID" value="MDA0166530.1"/>
    <property type="molecule type" value="Genomic_DNA"/>
</dbReference>
<evidence type="ECO:0000313" key="3">
    <source>
        <dbReference type="Proteomes" id="UP001149140"/>
    </source>
</evidence>
<evidence type="ECO:0000256" key="1">
    <source>
        <dbReference type="SAM" id="MobiDB-lite"/>
    </source>
</evidence>